<feature type="domain" description="MRH" evidence="8">
    <location>
        <begin position="1046"/>
        <end position="1185"/>
    </location>
</feature>
<dbReference type="Pfam" id="PF07699">
    <property type="entry name" value="Ephrin_rec_like"/>
    <property type="match status" value="1"/>
</dbReference>
<feature type="transmembrane region" description="Helical" evidence="7">
    <location>
        <begin position="1230"/>
        <end position="1256"/>
    </location>
</feature>
<evidence type="ECO:0000256" key="4">
    <source>
        <dbReference type="ARBA" id="ARBA00022729"/>
    </source>
</evidence>
<organism evidence="9">
    <name type="scientific">Hordeum vulgare subsp. vulgare</name>
    <name type="common">Domesticated barley</name>
    <dbReference type="NCBI Taxonomy" id="112509"/>
    <lineage>
        <taxon>Eukaryota</taxon>
        <taxon>Viridiplantae</taxon>
        <taxon>Streptophyta</taxon>
        <taxon>Embryophyta</taxon>
        <taxon>Tracheophyta</taxon>
        <taxon>Spermatophyta</taxon>
        <taxon>Magnoliopsida</taxon>
        <taxon>Liliopsida</taxon>
        <taxon>Poales</taxon>
        <taxon>Poaceae</taxon>
        <taxon>BOP clade</taxon>
        <taxon>Pooideae</taxon>
        <taxon>Triticodae</taxon>
        <taxon>Triticeae</taxon>
        <taxon>Hordeinae</taxon>
        <taxon>Hordeum</taxon>
    </lineage>
</organism>
<evidence type="ECO:0000313" key="9">
    <source>
        <dbReference type="EMBL" id="BAK00769.1"/>
    </source>
</evidence>
<dbReference type="InterPro" id="IPR039181">
    <property type="entry name" value="Elapor1/2"/>
</dbReference>
<dbReference type="SMART" id="SM01411">
    <property type="entry name" value="Ephrin_rec_like"/>
    <property type="match status" value="7"/>
</dbReference>
<evidence type="ECO:0000256" key="2">
    <source>
        <dbReference type="ARBA" id="ARBA00007627"/>
    </source>
</evidence>
<evidence type="ECO:0000256" key="1">
    <source>
        <dbReference type="ARBA" id="ARBA00004251"/>
    </source>
</evidence>
<evidence type="ECO:0000256" key="6">
    <source>
        <dbReference type="ARBA" id="ARBA00023180"/>
    </source>
</evidence>
<dbReference type="GO" id="GO:0005886">
    <property type="term" value="C:plasma membrane"/>
    <property type="evidence" value="ECO:0007669"/>
    <property type="project" value="UniProtKB-SubCell"/>
</dbReference>
<name>F2E097_HORVV</name>
<dbReference type="Pfam" id="PF23089">
    <property type="entry name" value="ELAPOR1_C"/>
    <property type="match status" value="1"/>
</dbReference>
<dbReference type="EMBL" id="AK369568">
    <property type="protein sequence ID" value="BAK00769.1"/>
    <property type="molecule type" value="mRNA"/>
</dbReference>
<dbReference type="PANTHER" id="PTHR22727:SF15">
    <property type="entry name" value="MRH DOMAIN-CONTAINING PROTEIN"/>
    <property type="match status" value="1"/>
</dbReference>
<evidence type="ECO:0000256" key="3">
    <source>
        <dbReference type="ARBA" id="ARBA00022475"/>
    </source>
</evidence>
<dbReference type="InterPro" id="IPR056606">
    <property type="entry name" value="Elapor1/2_C"/>
</dbReference>
<feature type="domain" description="MRH" evidence="8">
    <location>
        <begin position="346"/>
        <end position="491"/>
    </location>
</feature>
<keyword evidence="5" id="KW-1015">Disulfide bond</keyword>
<sequence>MIEVGGLIYSSPSCTPCPIGTFSLVNATEDCLLCPENTFNNQTGRSSVCDPCPEDTFAPAGSSQCSQTPPCTENDLQILYTPCNNGTRDSYYIWKQSCNSKTGISLPSNQTSIPCAPCHPGQYRNYSTWECEYCPVGSSSPGDVPCSLCLKGSAAIKEVHVTEWFELPANSETDAWTLTGSSLVTSTSSFFTWNIDLETEGSVTFNATITCNSSCSLVFVASLDHLGYLTRFLRSGSSTFNLKSGQNELTWTFFGEGVVELNSVVVYGVSEGGAGNCTECVPGTYSSTDGQSFCLPCEVGSAQSLPGSISCETCENNTFTEFEGRTECLSCGEGTQASSNHTFCSTDCIYTAAPGITFNLTSLPQISIYISMTTYTMNICNKVTGSSCLDRDRNPLNTHICSSGRVMGATDLGRVLSFGYNTSLYTSFKYGDMGCGYSYINGTVLDAVPRTTSISLVCDLSQDPPTGTPYLVSSTMCHYEFVWPSVYACPLCSSEHYSFLYTQCINNKQQKIYFWKQNPKTCYGGVQLPVMEELNCTSPDKKCLPGQFLAGNNCTDCPSGFYSIGGGSEYTEWNTMPINFMTSCEGLTCSGWTPSTHVISAGQGTSLLKYTSLFLEQGTIEFSYRIDSNKAILNFYVDNELVFESGNKLFLEFEVYSYNKLLPGNHSFVWEYVGDGNVAAIKYVKVMGNVKAAIQCTPCPFGYYSNVTAASQCLPCPMNTFSTGQASECSPCSSSQYSLEASNFCTDRPSCSKSDFQDFYTSCSADNTRTHYLAVVDPYICVPSASITINNVSLSHNETVSCGSCPPGSYRNGTICVGCPSGAFLSNGKCVVANKGQAAVSVESYWIDNSLDTWPQGFSTGCEGSCGSRGWRLRGDHIDSGFHGYDLDIDVDSWLLLETRLVSPGYISFDVLTTKMIGQLEFYINGNSINPLLGKYELMPGNYSIVWKYHQSSLETRDIASIANILIAGGDSGFNQNYMCPPGTYSGNEGSSSCKQCDPGYFSSSYGNHQCYPCSSGYMSPGYGSTTCIQCGTGTSSAEAASHCDSKCLFYVNDTIYYSIQDLYPIQYIDNEGHHYTLNLCDMNADNSSICTGYDGQFHFSYICNSQLSFGSMLSFTANEPDLINKGFSLQFSYGSASGCSNYRTSTVTFICASEEESEPVPQIVPEKSNCEAYFVWTSIHGCPLCSSKDYETTETTCVNGEKNVFDVRKNKCHGEKTRNSRVVSCSKSIVFPVWAIVIIAVGTLAAVISFAVYFVKHRKMSQQYSRLLQDKNTNVEMEAVPIEKFSIVDD</sequence>
<protein>
    <submittedName>
        <fullName evidence="9">Predicted protein</fullName>
    </submittedName>
</protein>
<dbReference type="PANTHER" id="PTHR22727">
    <property type="entry name" value="PROTEIN CBG13728"/>
    <property type="match status" value="1"/>
</dbReference>
<dbReference type="PROSITE" id="PS51914">
    <property type="entry name" value="MRH"/>
    <property type="match status" value="2"/>
</dbReference>
<keyword evidence="3" id="KW-1003">Cell membrane</keyword>
<keyword evidence="4" id="KW-0732">Signal</keyword>
<keyword evidence="7" id="KW-0812">Transmembrane</keyword>
<accession>F2E097</accession>
<evidence type="ECO:0000259" key="8">
    <source>
        <dbReference type="PROSITE" id="PS51914"/>
    </source>
</evidence>
<dbReference type="SUPFAM" id="SSF50911">
    <property type="entry name" value="Mannose 6-phosphate receptor domain"/>
    <property type="match status" value="2"/>
</dbReference>
<evidence type="ECO:0000256" key="7">
    <source>
        <dbReference type="SAM" id="Phobius"/>
    </source>
</evidence>
<proteinExistence type="evidence at transcript level"/>
<keyword evidence="7" id="KW-1133">Transmembrane helix</keyword>
<reference evidence="9" key="1">
    <citation type="journal article" date="2011" name="Plant Physiol.">
        <title>Comprehensive sequence analysis of 24,783 barley full-length cDNAs derived from 12 clone libraries.</title>
        <authorList>
            <person name="Matsumoto T."/>
            <person name="Tanaka T."/>
            <person name="Sakai H."/>
            <person name="Amano N."/>
            <person name="Kanamori H."/>
            <person name="Kurita K."/>
            <person name="Kikuta A."/>
            <person name="Kamiya K."/>
            <person name="Yamamoto M."/>
            <person name="Ikawa H."/>
            <person name="Fujii N."/>
            <person name="Hori K."/>
            <person name="Itoh T."/>
            <person name="Sato K."/>
        </authorList>
    </citation>
    <scope>NUCLEOTIDE SEQUENCE</scope>
    <source>
        <tissue evidence="9">Shoot and root</tissue>
    </source>
</reference>
<keyword evidence="6" id="KW-0325">Glycoprotein</keyword>
<evidence type="ECO:0000256" key="5">
    <source>
        <dbReference type="ARBA" id="ARBA00023157"/>
    </source>
</evidence>
<dbReference type="Gene3D" id="2.10.50.10">
    <property type="entry name" value="Tumor Necrosis Factor Receptor, subunit A, domain 2"/>
    <property type="match status" value="4"/>
</dbReference>
<dbReference type="InterPro" id="IPR009011">
    <property type="entry name" value="Man6P_isomerase_rcpt-bd_dom_sf"/>
</dbReference>
<keyword evidence="7" id="KW-0472">Membrane</keyword>
<comment type="similarity">
    <text evidence="2">Belongs to the ELAPOR family.</text>
</comment>
<comment type="subcellular location">
    <subcellularLocation>
        <location evidence="1">Cell membrane</location>
        <topology evidence="1">Single-pass type I membrane protein</topology>
    </subcellularLocation>
</comment>
<dbReference type="InterPro" id="IPR011641">
    <property type="entry name" value="Tyr-kin_ephrin_A/B_rcpt-like"/>
</dbReference>
<dbReference type="Gene3D" id="2.70.130.10">
    <property type="entry name" value="Mannose-6-phosphate receptor binding domain"/>
    <property type="match status" value="2"/>
</dbReference>
<dbReference type="InterPro" id="IPR044865">
    <property type="entry name" value="MRH_dom"/>
</dbReference>